<reference evidence="7 8" key="1">
    <citation type="submission" date="2020-04" db="EMBL/GenBank/DDBJ databases">
        <title>Usitatibacter rugosus gen. nov., sp. nov. and Usitatibacter palustris sp. nov., novel members of Usitatibacteraceae fam. nov. within the order Nitrosomonadales isolated from soil.</title>
        <authorList>
            <person name="Huber K.J."/>
            <person name="Neumann-Schaal M."/>
            <person name="Geppert A."/>
            <person name="Luckner M."/>
            <person name="Wanner G."/>
            <person name="Overmann J."/>
        </authorList>
    </citation>
    <scope>NUCLEOTIDE SEQUENCE [LARGE SCALE GENOMIC DNA]</scope>
    <source>
        <strain evidence="7 8">0125_3</strain>
    </source>
</reference>
<dbReference type="GO" id="GO:0020037">
    <property type="term" value="F:heme binding"/>
    <property type="evidence" value="ECO:0007669"/>
    <property type="project" value="InterPro"/>
</dbReference>
<protein>
    <recommendedName>
        <fullName evidence="6">Cytochrome c domain-containing protein</fullName>
    </recommendedName>
</protein>
<sequence length="103" mass="11411">MRAPLLLLPALLTAATMTFAAGPDAVEGKKLVAEKKCEICHNNVTMGDAKAVYLRKDRKVTTLSKLKSQVAACNTELNLGLFPEDEEHIAAYLNREYYKFPVK</sequence>
<keyword evidence="5" id="KW-0732">Signal</keyword>
<dbReference type="SUPFAM" id="SSF46626">
    <property type="entry name" value="Cytochrome c"/>
    <property type="match status" value="1"/>
</dbReference>
<dbReference type="EMBL" id="CP053069">
    <property type="protein sequence ID" value="QJR11002.1"/>
    <property type="molecule type" value="Genomic_DNA"/>
</dbReference>
<dbReference type="GO" id="GO:0046872">
    <property type="term" value="F:metal ion binding"/>
    <property type="evidence" value="ECO:0007669"/>
    <property type="project" value="UniProtKB-KW"/>
</dbReference>
<evidence type="ECO:0000256" key="3">
    <source>
        <dbReference type="ARBA" id="ARBA00023004"/>
    </source>
</evidence>
<evidence type="ECO:0000256" key="5">
    <source>
        <dbReference type="SAM" id="SignalP"/>
    </source>
</evidence>
<dbReference type="InterPro" id="IPR009056">
    <property type="entry name" value="Cyt_c-like_dom"/>
</dbReference>
<dbReference type="GO" id="GO:0009055">
    <property type="term" value="F:electron transfer activity"/>
    <property type="evidence" value="ECO:0007669"/>
    <property type="project" value="InterPro"/>
</dbReference>
<keyword evidence="8" id="KW-1185">Reference proteome</keyword>
<feature type="signal peptide" evidence="5">
    <location>
        <begin position="1"/>
        <end position="20"/>
    </location>
</feature>
<evidence type="ECO:0000313" key="8">
    <source>
        <dbReference type="Proteomes" id="UP000501534"/>
    </source>
</evidence>
<accession>A0A6M4GVD2</accession>
<evidence type="ECO:0000259" key="6">
    <source>
        <dbReference type="PROSITE" id="PS51007"/>
    </source>
</evidence>
<keyword evidence="1 4" id="KW-0349">Heme</keyword>
<dbReference type="PROSITE" id="PS51007">
    <property type="entry name" value="CYTC"/>
    <property type="match status" value="1"/>
</dbReference>
<evidence type="ECO:0000313" key="7">
    <source>
        <dbReference type="EMBL" id="QJR11002.1"/>
    </source>
</evidence>
<dbReference type="KEGG" id="uru:DSM104443_02072"/>
<dbReference type="AlphaFoldDB" id="A0A6M4GVD2"/>
<dbReference type="InterPro" id="IPR036909">
    <property type="entry name" value="Cyt_c-like_dom_sf"/>
</dbReference>
<feature type="domain" description="Cytochrome c" evidence="6">
    <location>
        <begin position="23"/>
        <end position="97"/>
    </location>
</feature>
<proteinExistence type="predicted"/>
<gene>
    <name evidence="7" type="ORF">DSM104443_02072</name>
</gene>
<evidence type="ECO:0000256" key="4">
    <source>
        <dbReference type="PROSITE-ProRule" id="PRU00433"/>
    </source>
</evidence>
<feature type="chain" id="PRO_5026966426" description="Cytochrome c domain-containing protein" evidence="5">
    <location>
        <begin position="21"/>
        <end position="103"/>
    </location>
</feature>
<organism evidence="7 8">
    <name type="scientific">Usitatibacter rugosus</name>
    <dbReference type="NCBI Taxonomy" id="2732067"/>
    <lineage>
        <taxon>Bacteria</taxon>
        <taxon>Pseudomonadati</taxon>
        <taxon>Pseudomonadota</taxon>
        <taxon>Betaproteobacteria</taxon>
        <taxon>Nitrosomonadales</taxon>
        <taxon>Usitatibacteraceae</taxon>
        <taxon>Usitatibacter</taxon>
    </lineage>
</organism>
<dbReference type="Proteomes" id="UP000501534">
    <property type="component" value="Chromosome"/>
</dbReference>
<keyword evidence="2 4" id="KW-0479">Metal-binding</keyword>
<dbReference type="RefSeq" id="WP_212757099.1">
    <property type="nucleotide sequence ID" value="NZ_CP053069.1"/>
</dbReference>
<evidence type="ECO:0000256" key="2">
    <source>
        <dbReference type="ARBA" id="ARBA00022723"/>
    </source>
</evidence>
<name>A0A6M4GVD2_9PROT</name>
<keyword evidence="3 4" id="KW-0408">Iron</keyword>
<evidence type="ECO:0000256" key="1">
    <source>
        <dbReference type="ARBA" id="ARBA00022617"/>
    </source>
</evidence>